<evidence type="ECO:0000313" key="1">
    <source>
        <dbReference type="EMBL" id="KAJ4723467.1"/>
    </source>
</evidence>
<sequence length="130" mass="14564">MDLMKAKMASAIRSSDHVSAEFSSCNKEKQRTLVMEILFYSSIFSQVLLPQKYIDGVPLPTSIFKQRPFMYEAFVISNIFTFVCAFSWLLIRNKPKLPKLSSFYFIASIVSAAISLSIIVGIVGTLALPI</sequence>
<accession>A0ACC1YJT6</accession>
<name>A0ACC1YJT6_MELAZ</name>
<comment type="caution">
    <text evidence="1">The sequence shown here is derived from an EMBL/GenBank/DDBJ whole genome shotgun (WGS) entry which is preliminary data.</text>
</comment>
<proteinExistence type="predicted"/>
<evidence type="ECO:0000313" key="2">
    <source>
        <dbReference type="Proteomes" id="UP001164539"/>
    </source>
</evidence>
<dbReference type="EMBL" id="CM051396">
    <property type="protein sequence ID" value="KAJ4723467.1"/>
    <property type="molecule type" value="Genomic_DNA"/>
</dbReference>
<gene>
    <name evidence="1" type="ORF">OWV82_006837</name>
</gene>
<organism evidence="1 2">
    <name type="scientific">Melia azedarach</name>
    <name type="common">Chinaberry tree</name>
    <dbReference type="NCBI Taxonomy" id="155640"/>
    <lineage>
        <taxon>Eukaryota</taxon>
        <taxon>Viridiplantae</taxon>
        <taxon>Streptophyta</taxon>
        <taxon>Embryophyta</taxon>
        <taxon>Tracheophyta</taxon>
        <taxon>Spermatophyta</taxon>
        <taxon>Magnoliopsida</taxon>
        <taxon>eudicotyledons</taxon>
        <taxon>Gunneridae</taxon>
        <taxon>Pentapetalae</taxon>
        <taxon>rosids</taxon>
        <taxon>malvids</taxon>
        <taxon>Sapindales</taxon>
        <taxon>Meliaceae</taxon>
        <taxon>Melia</taxon>
    </lineage>
</organism>
<reference evidence="1 2" key="1">
    <citation type="journal article" date="2023" name="Science">
        <title>Complex scaffold remodeling in plant triterpene biosynthesis.</title>
        <authorList>
            <person name="De La Pena R."/>
            <person name="Hodgson H."/>
            <person name="Liu J.C."/>
            <person name="Stephenson M.J."/>
            <person name="Martin A.C."/>
            <person name="Owen C."/>
            <person name="Harkess A."/>
            <person name="Leebens-Mack J."/>
            <person name="Jimenez L.E."/>
            <person name="Osbourn A."/>
            <person name="Sattely E.S."/>
        </authorList>
    </citation>
    <scope>NUCLEOTIDE SEQUENCE [LARGE SCALE GENOMIC DNA]</scope>
    <source>
        <strain evidence="2">cv. JPN11</strain>
        <tissue evidence="1">Leaf</tissue>
    </source>
</reference>
<keyword evidence="2" id="KW-1185">Reference proteome</keyword>
<protein>
    <submittedName>
        <fullName evidence="1">CTP synthase</fullName>
    </submittedName>
</protein>
<dbReference type="Proteomes" id="UP001164539">
    <property type="component" value="Chromosome 3"/>
</dbReference>